<evidence type="ECO:0000313" key="3">
    <source>
        <dbReference type="Proteomes" id="UP001162090"/>
    </source>
</evidence>
<feature type="region of interest" description="Disordered" evidence="1">
    <location>
        <begin position="153"/>
        <end position="204"/>
    </location>
</feature>
<dbReference type="AlphaFoldDB" id="A0AA35JEV3"/>
<evidence type="ECO:0000256" key="1">
    <source>
        <dbReference type="SAM" id="MobiDB-lite"/>
    </source>
</evidence>
<organism evidence="2 3">
    <name type="scientific">Saccharomyces uvarum</name>
    <name type="common">Yeast</name>
    <name type="synonym">Saccharomyces bayanus var. uvarum</name>
    <dbReference type="NCBI Taxonomy" id="230603"/>
    <lineage>
        <taxon>Eukaryota</taxon>
        <taxon>Fungi</taxon>
        <taxon>Dikarya</taxon>
        <taxon>Ascomycota</taxon>
        <taxon>Saccharomycotina</taxon>
        <taxon>Saccharomycetes</taxon>
        <taxon>Saccharomycetales</taxon>
        <taxon>Saccharomycetaceae</taxon>
        <taxon>Saccharomyces</taxon>
    </lineage>
</organism>
<feature type="compositionally biased region" description="Basic and acidic residues" evidence="1">
    <location>
        <begin position="70"/>
        <end position="84"/>
    </location>
</feature>
<evidence type="ECO:0000313" key="2">
    <source>
        <dbReference type="EMBL" id="CAI4056642.1"/>
    </source>
</evidence>
<dbReference type="EMBL" id="OX365913">
    <property type="protein sequence ID" value="CAI4056642.1"/>
    <property type="molecule type" value="Genomic_DNA"/>
</dbReference>
<feature type="region of interest" description="Disordered" evidence="1">
    <location>
        <begin position="38"/>
        <end position="118"/>
    </location>
</feature>
<protein>
    <recommendedName>
        <fullName evidence="4">Rsm28p</fullName>
    </recommendedName>
</protein>
<name>A0AA35JEV3_SACUV</name>
<sequence length="367" mass="42106">MMRSSMFRCVSRAHYSTNVTEDFINSILARAQEATAKASSNAIKMDQMKGNRASNTNRRRNQNRNNRNNNEGKDIEGRQGERNLRLNKPAPNGDSIHTNKQKWNRSTKTSFVKDPSETTVVVQPQFKKMQSHKNNFKESSKVEDDLLDVFNSSMDQKQRPNSFNKSTKPQARFQKKNHILTASKRRNAPKQQPLQRPVKRPASTEYVLQEPTPLSLLEYSPQVFPTKESRLVSYTLDSLKKSNYPIYRSPNLGILKTHDYTLNTPNFGKYTPGSSLIFAKEPQLQNLLLQEDLEGLVKHVKGEYQLLKPYERKDFEKLTKSKDTVDKLVQNSRIARLSLQSVAIASEEKQLVYDVCSGIKPLSELQQ</sequence>
<accession>A0AA35JEV3</accession>
<feature type="compositionally biased region" description="Polar residues" evidence="1">
    <location>
        <begin position="153"/>
        <end position="169"/>
    </location>
</feature>
<feature type="compositionally biased region" description="Basic residues" evidence="1">
    <location>
        <begin position="173"/>
        <end position="188"/>
    </location>
</feature>
<dbReference type="Proteomes" id="UP001162090">
    <property type="component" value="Chromosome 2"/>
</dbReference>
<gene>
    <name evidence="2" type="primary">SUVC02G6000</name>
    <name evidence="2" type="ORF">SUVC_02G6000</name>
</gene>
<proteinExistence type="predicted"/>
<reference evidence="2" key="1">
    <citation type="submission" date="2022-10" db="EMBL/GenBank/DDBJ databases">
        <authorList>
            <person name="Byrne P K."/>
        </authorList>
    </citation>
    <scope>NUCLEOTIDE SEQUENCE</scope>
    <source>
        <strain evidence="2">CBS7001</strain>
    </source>
</reference>
<evidence type="ECO:0008006" key="4">
    <source>
        <dbReference type="Google" id="ProtNLM"/>
    </source>
</evidence>